<dbReference type="Proteomes" id="UP000265520">
    <property type="component" value="Unassembled WGS sequence"/>
</dbReference>
<sequence>FRSLFQGSRDSAIQYLSCEWTFGVAPLLSVVVVVS</sequence>
<organism evidence="2 3">
    <name type="scientific">Trifolium medium</name>
    <dbReference type="NCBI Taxonomy" id="97028"/>
    <lineage>
        <taxon>Eukaryota</taxon>
        <taxon>Viridiplantae</taxon>
        <taxon>Streptophyta</taxon>
        <taxon>Embryophyta</taxon>
        <taxon>Tracheophyta</taxon>
        <taxon>Spermatophyta</taxon>
        <taxon>Magnoliopsida</taxon>
        <taxon>eudicotyledons</taxon>
        <taxon>Gunneridae</taxon>
        <taxon>Pentapetalae</taxon>
        <taxon>rosids</taxon>
        <taxon>fabids</taxon>
        <taxon>Fabales</taxon>
        <taxon>Fabaceae</taxon>
        <taxon>Papilionoideae</taxon>
        <taxon>50 kb inversion clade</taxon>
        <taxon>NPAAA clade</taxon>
        <taxon>Hologalegina</taxon>
        <taxon>IRL clade</taxon>
        <taxon>Trifolieae</taxon>
        <taxon>Trifolium</taxon>
    </lineage>
</organism>
<reference evidence="2 3" key="1">
    <citation type="journal article" date="2018" name="Front. Plant Sci.">
        <title>Red Clover (Trifolium pratense) and Zigzag Clover (T. medium) - A Picture of Genomic Similarities and Differences.</title>
        <authorList>
            <person name="Dluhosova J."/>
            <person name="Istvanek J."/>
            <person name="Nedelnik J."/>
            <person name="Repkova J."/>
        </authorList>
    </citation>
    <scope>NUCLEOTIDE SEQUENCE [LARGE SCALE GENOMIC DNA]</scope>
    <source>
        <strain evidence="3">cv. 10/8</strain>
        <tissue evidence="2">Leaf</tissue>
    </source>
</reference>
<keyword evidence="1" id="KW-0472">Membrane</keyword>
<name>A0A392VPH8_9FABA</name>
<comment type="caution">
    <text evidence="2">The sequence shown here is derived from an EMBL/GenBank/DDBJ whole genome shotgun (WGS) entry which is preliminary data.</text>
</comment>
<dbReference type="EMBL" id="LXQA011217364">
    <property type="protein sequence ID" value="MCI89352.1"/>
    <property type="molecule type" value="Genomic_DNA"/>
</dbReference>
<evidence type="ECO:0000313" key="3">
    <source>
        <dbReference type="Proteomes" id="UP000265520"/>
    </source>
</evidence>
<keyword evidence="1" id="KW-0812">Transmembrane</keyword>
<feature type="transmembrane region" description="Helical" evidence="1">
    <location>
        <begin position="12"/>
        <end position="34"/>
    </location>
</feature>
<evidence type="ECO:0000313" key="2">
    <source>
        <dbReference type="EMBL" id="MCI89352.1"/>
    </source>
</evidence>
<accession>A0A392VPH8</accession>
<keyword evidence="3" id="KW-1185">Reference proteome</keyword>
<feature type="non-terminal residue" evidence="2">
    <location>
        <position position="1"/>
    </location>
</feature>
<evidence type="ECO:0000256" key="1">
    <source>
        <dbReference type="SAM" id="Phobius"/>
    </source>
</evidence>
<proteinExistence type="predicted"/>
<keyword evidence="1" id="KW-1133">Transmembrane helix</keyword>
<protein>
    <submittedName>
        <fullName evidence="2">Uncharacterized protein</fullName>
    </submittedName>
</protein>
<dbReference type="AlphaFoldDB" id="A0A392VPH8"/>